<dbReference type="InterPro" id="IPR007347">
    <property type="entry name" value="SpoVS"/>
</dbReference>
<dbReference type="Pfam" id="PF04232">
    <property type="entry name" value="SpoVS"/>
    <property type="match status" value="1"/>
</dbReference>
<evidence type="ECO:0000313" key="2">
    <source>
        <dbReference type="EMBL" id="SZX77024.1"/>
    </source>
</evidence>
<dbReference type="InterPro" id="IPR036882">
    <property type="entry name" value="Alba-like_dom_sf"/>
</dbReference>
<organism evidence="2 3">
    <name type="scientific">Tetradesmus obliquus</name>
    <name type="common">Green alga</name>
    <name type="synonym">Acutodesmus obliquus</name>
    <dbReference type="NCBI Taxonomy" id="3088"/>
    <lineage>
        <taxon>Eukaryota</taxon>
        <taxon>Viridiplantae</taxon>
        <taxon>Chlorophyta</taxon>
        <taxon>core chlorophytes</taxon>
        <taxon>Chlorophyceae</taxon>
        <taxon>CS clade</taxon>
        <taxon>Sphaeropleales</taxon>
        <taxon>Scenedesmaceae</taxon>
        <taxon>Tetradesmus</taxon>
    </lineage>
</organism>
<proteinExistence type="predicted"/>
<dbReference type="PANTHER" id="PTHR35331:SF1">
    <property type="entry name" value="STAGE V SPORULATION PROTEIN S"/>
    <property type="match status" value="1"/>
</dbReference>
<reference evidence="2 3" key="1">
    <citation type="submission" date="2016-10" db="EMBL/GenBank/DDBJ databases">
        <authorList>
            <person name="Cai Z."/>
        </authorList>
    </citation>
    <scope>NUCLEOTIDE SEQUENCE [LARGE SCALE GENOMIC DNA]</scope>
</reference>
<feature type="region of interest" description="Disordered" evidence="1">
    <location>
        <begin position="433"/>
        <end position="461"/>
    </location>
</feature>
<keyword evidence="3" id="KW-1185">Reference proteome</keyword>
<feature type="compositionally biased region" description="Low complexity" evidence="1">
    <location>
        <begin position="433"/>
        <end position="453"/>
    </location>
</feature>
<name>A0A383WIU0_TETOB</name>
<dbReference type="AlphaFoldDB" id="A0A383WIU0"/>
<accession>A0A383WIU0</accession>
<dbReference type="GO" id="GO:0003676">
    <property type="term" value="F:nucleic acid binding"/>
    <property type="evidence" value="ECO:0007669"/>
    <property type="project" value="InterPro"/>
</dbReference>
<feature type="region of interest" description="Disordered" evidence="1">
    <location>
        <begin position="1"/>
        <end position="37"/>
    </location>
</feature>
<protein>
    <submittedName>
        <fullName evidence="2">Uncharacterized protein</fullName>
    </submittedName>
</protein>
<evidence type="ECO:0000313" key="3">
    <source>
        <dbReference type="Proteomes" id="UP000256970"/>
    </source>
</evidence>
<gene>
    <name evidence="2" type="ORF">BQ4739_LOCUS17385</name>
</gene>
<evidence type="ECO:0000256" key="1">
    <source>
        <dbReference type="SAM" id="MobiDB-lite"/>
    </source>
</evidence>
<dbReference type="PANTHER" id="PTHR35331">
    <property type="entry name" value="STAGE V SPORULATION PROTEIN S"/>
    <property type="match status" value="1"/>
</dbReference>
<sequence>MLPRVTITPDVSGRTVSKNFSSKAKPQTDSSRRKPVHAAYAPAAWSSAPKALANVTVEGVKRRSFEKPPLHSALEAPGIQSCLIDADSAGSTQDVASQQALSHTTEASSCHISSSTATPCSSTNSLAKSDSELALLLNNADLSRPGITTINIGSIPIQVPLAVVDVPASDAAAAAAAAHAAAPAAAAAEQPEDAAAAAAATASSKLKATSAEFYPQAYLAAAAATAIAATSLSSSSSSHSNAAAAEQQQQQQLADATVLSYVSNDQQQQQQEQAPAAYAADAQQQQQVVAAADPQQQYWQHWQQQWPQQHWQQQQQQMPMAVHMFFPVPVPVPPYIMPAYPFAYHQMQQMQMQPLLHPHPQQQQQQQQPAAIPADADTSSSSSVPPTPTPSSSSSSYVPLSPAPSLPADTSSLMSTPRGLSGWALAHSSSIYGGSSSSRPGSSASSIAGSSYSTARTGRQQQQALRDAGTVTVSAASCVKDAAGALAKVVSRHGSCLLLSLARAGDQAAQATHVAAKSLAVARFYVNAHMSAAGAAGIDAAAALTGVEPSTPAAAASADEEVVFMPFNRSAVAAGSSRASAAGDAEPALGFIVAKAGAKDLPVALPPPVGIPACMQERQQQQQQQQQHDASSTAAASSSSSSTAAAVSAAPLLKAGANTDVNKLSNAIIHNVLGCNHVALQLAGAAACHVAMQALIKARSRLQRKFGADIVATASFANEDTSRSIGRSTVFLRLDVMRSNLLQQLAAGMAGQQQQQQQLAGAV</sequence>
<dbReference type="EMBL" id="FNXT01001272">
    <property type="protein sequence ID" value="SZX77024.1"/>
    <property type="molecule type" value="Genomic_DNA"/>
</dbReference>
<feature type="compositionally biased region" description="Low complexity" evidence="1">
    <location>
        <begin position="356"/>
        <end position="400"/>
    </location>
</feature>
<feature type="compositionally biased region" description="Low complexity" evidence="1">
    <location>
        <begin position="619"/>
        <end position="638"/>
    </location>
</feature>
<feature type="compositionally biased region" description="Polar residues" evidence="1">
    <location>
        <begin position="14"/>
        <end position="29"/>
    </location>
</feature>
<dbReference type="Proteomes" id="UP000256970">
    <property type="component" value="Unassembled WGS sequence"/>
</dbReference>
<feature type="region of interest" description="Disordered" evidence="1">
    <location>
        <begin position="356"/>
        <end position="414"/>
    </location>
</feature>
<dbReference type="Gene3D" id="3.30.110.20">
    <property type="entry name" value="Alba-like domain"/>
    <property type="match status" value="2"/>
</dbReference>
<feature type="region of interest" description="Disordered" evidence="1">
    <location>
        <begin position="616"/>
        <end position="638"/>
    </location>
</feature>